<evidence type="ECO:0008006" key="4">
    <source>
        <dbReference type="Google" id="ProtNLM"/>
    </source>
</evidence>
<evidence type="ECO:0000313" key="2">
    <source>
        <dbReference type="EMBL" id="RII94776.1"/>
    </source>
</evidence>
<proteinExistence type="predicted"/>
<sequence length="351" mass="37823">MEDSTPDAGLAIAWPDAGETQEMALSAVAVASRLDNRMFSRRPWAALASRGRLVGSSSMARWMRTTVLGLLGVGVLSGALIIVGWSIDETHFERRDAGFDHLTTRMADLPGVEVRDSERWVEAPTFSDAMSRIDLDVDPEGLSELLDATCTTEYQGTVSWSVRIATDEGASVSAHTAGTLPSRTASSPTCIDFGYDIERLTDAIGETVPGMDIQPMIGDRGQFTLVQTEEEPDGLLSLLPLVARADDLREAAGLPDDVPVEISAATLGMTADPGDHDRYATLLRDLVEEHDVAALWADDGASRIDGVATVQIVAPEREQAAIRERISSSGLPLDDWEVRFLLPESTSREAS</sequence>
<evidence type="ECO:0000313" key="3">
    <source>
        <dbReference type="Proteomes" id="UP000265355"/>
    </source>
</evidence>
<dbReference type="Proteomes" id="UP000265355">
    <property type="component" value="Unassembled WGS sequence"/>
</dbReference>
<keyword evidence="1" id="KW-1133">Transmembrane helix</keyword>
<name>A0ABX9NDW1_9MICO</name>
<keyword evidence="3" id="KW-1185">Reference proteome</keyword>
<gene>
    <name evidence="2" type="ORF">DZF98_00455</name>
</gene>
<dbReference type="EMBL" id="QWEE01000002">
    <property type="protein sequence ID" value="RII94776.1"/>
    <property type="molecule type" value="Genomic_DNA"/>
</dbReference>
<feature type="transmembrane region" description="Helical" evidence="1">
    <location>
        <begin position="67"/>
        <end position="87"/>
    </location>
</feature>
<comment type="caution">
    <text evidence="2">The sequence shown here is derived from an EMBL/GenBank/DDBJ whole genome shotgun (WGS) entry which is preliminary data.</text>
</comment>
<keyword evidence="1" id="KW-0812">Transmembrane</keyword>
<keyword evidence="1" id="KW-0472">Membrane</keyword>
<reference evidence="2 3" key="1">
    <citation type="submission" date="2018-08" db="EMBL/GenBank/DDBJ databases">
        <title>Genome Sequence of Clavibacter michiganensis Subspecies type strains, and the Atypical Peach-Colored Strains Isolated from Tomato.</title>
        <authorList>
            <person name="Osdaghi E."/>
            <person name="Portier P."/>
            <person name="Briand M."/>
            <person name="Jacques M.-A."/>
        </authorList>
    </citation>
    <scope>NUCLEOTIDE SEQUENCE [LARGE SCALE GENOMIC DNA]</scope>
    <source>
        <strain evidence="2 3">CFBP 8216</strain>
    </source>
</reference>
<organism evidence="2 3">
    <name type="scientific">Clavibacter californiensis</name>
    <dbReference type="NCBI Taxonomy" id="1401995"/>
    <lineage>
        <taxon>Bacteria</taxon>
        <taxon>Bacillati</taxon>
        <taxon>Actinomycetota</taxon>
        <taxon>Actinomycetes</taxon>
        <taxon>Micrococcales</taxon>
        <taxon>Microbacteriaceae</taxon>
        <taxon>Clavibacter</taxon>
    </lineage>
</organism>
<evidence type="ECO:0000256" key="1">
    <source>
        <dbReference type="SAM" id="Phobius"/>
    </source>
</evidence>
<protein>
    <recommendedName>
        <fullName evidence="4">FtsX extracellular domain-containing protein</fullName>
    </recommendedName>
</protein>
<accession>A0ABX9NDW1</accession>